<keyword evidence="7" id="KW-0131">Cell cycle</keyword>
<evidence type="ECO:0000313" key="11">
    <source>
        <dbReference type="EMBL" id="KAJ5459713.1"/>
    </source>
</evidence>
<comment type="pathway">
    <text evidence="1">Protein modification; protein ubiquitination.</text>
</comment>
<dbReference type="GO" id="GO:0010997">
    <property type="term" value="F:anaphase-promoting complex binding"/>
    <property type="evidence" value="ECO:0007669"/>
    <property type="project" value="InterPro"/>
</dbReference>
<comment type="caution">
    <text evidence="11">The sequence shown here is derived from an EMBL/GenBank/DDBJ whole genome shotgun (WGS) entry which is preliminary data.</text>
</comment>
<dbReference type="GO" id="GO:0051301">
    <property type="term" value="P:cell division"/>
    <property type="evidence" value="ECO:0007669"/>
    <property type="project" value="UniProtKB-KW"/>
</dbReference>
<sequence>MGDPSQDTEAAVSSGGRVTRGAARAQAAANMVSPPASTTPPSMPAKKTIFYSDNLGSRSRAEEGSEPVDATALDKALKGLDEAGRQRERTPGMSPCRKRQRVYGDRFIPNRDGQDLQATYSLLHEDGCPSTPSKSKRRAPHSELHFQKIEEANRTFSRVLRSELFGNTVPQPDLTSLPSDPLLGFSDKTRSHTPPVIGNLLTTGMTPSTPHKNLFNYGPTRPGSKLYSTSPIRYESQRILETPRKQPRYINKVPFKVLDAPDLQDDFYLNLVDWGSTNVLGVGLANSVYMWNSQSSRVTKLCELKDDTVTSVSWIQRGTHLAIGTGKGLVQIWDAEHCRRLRTMVGHTNRVGALAWNDHILTSGSRDRLIYHRDVRSPDQYIRRLSGHKQEVCGLKWNTEDGQLASGGNDNKLIVWDKLNEAPLYRFSDHCAAVKAIAWSPHQHHLLASGGGTADRTIKFWNTSTGSLIKEVDTGSQVCNLSWSKNSDEIISTHGYSQNQIVIWKYPRMEQVVSLTGHTFRVLYLAMSPDGQTVVTGAGDETLRFWKIYDKRANRDSRREGSKLSEWGTIR</sequence>
<gene>
    <name evidence="11" type="ORF">N7458_001265</name>
</gene>
<evidence type="ECO:0000256" key="5">
    <source>
        <dbReference type="ARBA" id="ARBA00022737"/>
    </source>
</evidence>
<dbReference type="PANTHER" id="PTHR19918:SF1">
    <property type="entry name" value="FIZZY-RELATED PROTEIN HOMOLOG"/>
    <property type="match status" value="1"/>
</dbReference>
<dbReference type="InterPro" id="IPR001680">
    <property type="entry name" value="WD40_rpt"/>
</dbReference>
<dbReference type="InterPro" id="IPR056150">
    <property type="entry name" value="WD40_CDC20-Fz"/>
</dbReference>
<evidence type="ECO:0000256" key="4">
    <source>
        <dbReference type="ARBA" id="ARBA00022618"/>
    </source>
</evidence>
<dbReference type="InterPro" id="IPR011047">
    <property type="entry name" value="Quinoprotein_ADH-like_sf"/>
</dbReference>
<dbReference type="InterPro" id="IPR015943">
    <property type="entry name" value="WD40/YVTN_repeat-like_dom_sf"/>
</dbReference>
<dbReference type="Pfam" id="PF24807">
    <property type="entry name" value="WD40_CDC20-Fz"/>
    <property type="match status" value="1"/>
</dbReference>
<feature type="compositionally biased region" description="Basic and acidic residues" evidence="9">
    <location>
        <begin position="75"/>
        <end position="90"/>
    </location>
</feature>
<feature type="repeat" description="WD" evidence="8">
    <location>
        <begin position="427"/>
        <end position="471"/>
    </location>
</feature>
<keyword evidence="5" id="KW-0677">Repeat</keyword>
<dbReference type="PANTHER" id="PTHR19918">
    <property type="entry name" value="CELL DIVISION CYCLE 20 CDC20 FIZZY -RELATED"/>
    <property type="match status" value="1"/>
</dbReference>
<keyword evidence="6" id="KW-0498">Mitosis</keyword>
<dbReference type="GeneID" id="81594891"/>
<evidence type="ECO:0000256" key="3">
    <source>
        <dbReference type="ARBA" id="ARBA00022574"/>
    </source>
</evidence>
<evidence type="ECO:0000313" key="12">
    <source>
        <dbReference type="Proteomes" id="UP001213681"/>
    </source>
</evidence>
<dbReference type="PROSITE" id="PS00678">
    <property type="entry name" value="WD_REPEATS_1"/>
    <property type="match status" value="1"/>
</dbReference>
<dbReference type="InterPro" id="IPR033010">
    <property type="entry name" value="Cdc20/Fizzy"/>
</dbReference>
<feature type="repeat" description="WD" evidence="8">
    <location>
        <begin position="385"/>
        <end position="417"/>
    </location>
</feature>
<name>A0AAD6G617_9EURO</name>
<accession>A0AAD6G617</accession>
<reference evidence="11" key="1">
    <citation type="submission" date="2022-12" db="EMBL/GenBank/DDBJ databases">
        <authorList>
            <person name="Petersen C."/>
        </authorList>
    </citation>
    <scope>NUCLEOTIDE SEQUENCE</scope>
    <source>
        <strain evidence="11">IBT 16125</strain>
    </source>
</reference>
<feature type="region of interest" description="Disordered" evidence="9">
    <location>
        <begin position="1"/>
        <end position="102"/>
    </location>
</feature>
<dbReference type="RefSeq" id="XP_056768755.1">
    <property type="nucleotide sequence ID" value="XM_056904648.1"/>
</dbReference>
<evidence type="ECO:0000256" key="7">
    <source>
        <dbReference type="ARBA" id="ARBA00023306"/>
    </source>
</evidence>
<protein>
    <submittedName>
        <fullName evidence="11">WD repeat-containing protein srw1</fullName>
    </submittedName>
</protein>
<dbReference type="GO" id="GO:0031145">
    <property type="term" value="P:anaphase-promoting complex-dependent catabolic process"/>
    <property type="evidence" value="ECO:0007669"/>
    <property type="project" value="TreeGrafter"/>
</dbReference>
<dbReference type="PROSITE" id="PS50082">
    <property type="entry name" value="WD_REPEATS_2"/>
    <property type="match status" value="3"/>
</dbReference>
<dbReference type="GO" id="GO:1990757">
    <property type="term" value="F:ubiquitin ligase activator activity"/>
    <property type="evidence" value="ECO:0007669"/>
    <property type="project" value="TreeGrafter"/>
</dbReference>
<keyword evidence="3 8" id="KW-0853">WD repeat</keyword>
<feature type="repeat" description="WD" evidence="8">
    <location>
        <begin position="515"/>
        <end position="556"/>
    </location>
</feature>
<dbReference type="Proteomes" id="UP001213681">
    <property type="component" value="Unassembled WGS sequence"/>
</dbReference>
<reference evidence="11" key="2">
    <citation type="journal article" date="2023" name="IMA Fungus">
        <title>Comparative genomic study of the Penicillium genus elucidates a diverse pangenome and 15 lateral gene transfer events.</title>
        <authorList>
            <person name="Petersen C."/>
            <person name="Sorensen T."/>
            <person name="Nielsen M.R."/>
            <person name="Sondergaard T.E."/>
            <person name="Sorensen J.L."/>
            <person name="Fitzpatrick D.A."/>
            <person name="Frisvad J.C."/>
            <person name="Nielsen K.L."/>
        </authorList>
    </citation>
    <scope>NUCLEOTIDE SEQUENCE</scope>
    <source>
        <strain evidence="11">IBT 16125</strain>
    </source>
</reference>
<feature type="compositionally biased region" description="Low complexity" evidence="9">
    <location>
        <begin position="15"/>
        <end position="36"/>
    </location>
</feature>
<dbReference type="GO" id="GO:0005680">
    <property type="term" value="C:anaphase-promoting complex"/>
    <property type="evidence" value="ECO:0007669"/>
    <property type="project" value="TreeGrafter"/>
</dbReference>
<dbReference type="PROSITE" id="PS50294">
    <property type="entry name" value="WD_REPEATS_REGION"/>
    <property type="match status" value="2"/>
</dbReference>
<keyword evidence="12" id="KW-1185">Reference proteome</keyword>
<evidence type="ECO:0000256" key="1">
    <source>
        <dbReference type="ARBA" id="ARBA00004906"/>
    </source>
</evidence>
<dbReference type="GO" id="GO:1905786">
    <property type="term" value="P:positive regulation of anaphase-promoting complex-dependent catabolic process"/>
    <property type="evidence" value="ECO:0007669"/>
    <property type="project" value="TreeGrafter"/>
</dbReference>
<dbReference type="CDD" id="cd00200">
    <property type="entry name" value="WD40"/>
    <property type="match status" value="1"/>
</dbReference>
<proteinExistence type="inferred from homology"/>
<dbReference type="AlphaFoldDB" id="A0AAD6G617"/>
<evidence type="ECO:0000259" key="10">
    <source>
        <dbReference type="Pfam" id="PF24807"/>
    </source>
</evidence>
<keyword evidence="4" id="KW-0132">Cell division</keyword>
<feature type="domain" description="CDC20/Fizzy WD40" evidence="10">
    <location>
        <begin position="258"/>
        <end position="546"/>
    </location>
</feature>
<dbReference type="SUPFAM" id="SSF50998">
    <property type="entry name" value="Quinoprotein alcohol dehydrogenase-like"/>
    <property type="match status" value="1"/>
</dbReference>
<organism evidence="11 12">
    <name type="scientific">Penicillium daleae</name>
    <dbReference type="NCBI Taxonomy" id="63821"/>
    <lineage>
        <taxon>Eukaryota</taxon>
        <taxon>Fungi</taxon>
        <taxon>Dikarya</taxon>
        <taxon>Ascomycota</taxon>
        <taxon>Pezizomycotina</taxon>
        <taxon>Eurotiomycetes</taxon>
        <taxon>Eurotiomycetidae</taxon>
        <taxon>Eurotiales</taxon>
        <taxon>Aspergillaceae</taxon>
        <taxon>Penicillium</taxon>
    </lineage>
</organism>
<comment type="similarity">
    <text evidence="2">Belongs to the WD repeat CDC20/Fizzy family.</text>
</comment>
<evidence type="ECO:0000256" key="6">
    <source>
        <dbReference type="ARBA" id="ARBA00022776"/>
    </source>
</evidence>
<evidence type="ECO:0000256" key="8">
    <source>
        <dbReference type="PROSITE-ProRule" id="PRU00221"/>
    </source>
</evidence>
<dbReference type="FunFam" id="2.130.10.10:FF:000025">
    <property type="entry name" value="FIZZY-related 2 isoform 1"/>
    <property type="match status" value="1"/>
</dbReference>
<dbReference type="SMART" id="SM00320">
    <property type="entry name" value="WD40"/>
    <property type="match status" value="6"/>
</dbReference>
<evidence type="ECO:0000256" key="2">
    <source>
        <dbReference type="ARBA" id="ARBA00006445"/>
    </source>
</evidence>
<evidence type="ECO:0000256" key="9">
    <source>
        <dbReference type="SAM" id="MobiDB-lite"/>
    </source>
</evidence>
<dbReference type="InterPro" id="IPR019775">
    <property type="entry name" value="WD40_repeat_CS"/>
</dbReference>
<dbReference type="EMBL" id="JAPVEA010000002">
    <property type="protein sequence ID" value="KAJ5459713.1"/>
    <property type="molecule type" value="Genomic_DNA"/>
</dbReference>
<dbReference type="Gene3D" id="2.130.10.10">
    <property type="entry name" value="YVTN repeat-like/Quinoprotein amine dehydrogenase"/>
    <property type="match status" value="1"/>
</dbReference>